<evidence type="ECO:0000256" key="8">
    <source>
        <dbReference type="ARBA" id="ARBA00022679"/>
    </source>
</evidence>
<dbReference type="InterPro" id="IPR003977">
    <property type="entry name" value="Parkin"/>
</dbReference>
<keyword evidence="12" id="KW-0833">Ubl conjugation pathway</keyword>
<evidence type="ECO:0000256" key="17">
    <source>
        <dbReference type="ARBA" id="ARBA00029442"/>
    </source>
</evidence>
<keyword evidence="14" id="KW-0832">Ubl conjugation</keyword>
<reference evidence="20" key="3">
    <citation type="submission" date="2025-09" db="UniProtKB">
        <authorList>
            <consortium name="Ensembl"/>
        </authorList>
    </citation>
    <scope>IDENTIFICATION</scope>
</reference>
<dbReference type="Gene3D" id="2.20.25.20">
    <property type="match status" value="1"/>
</dbReference>
<dbReference type="GO" id="GO:0061630">
    <property type="term" value="F:ubiquitin protein ligase activity"/>
    <property type="evidence" value="ECO:0007669"/>
    <property type="project" value="UniProtKB-EC"/>
</dbReference>
<dbReference type="GO" id="GO:0009896">
    <property type="term" value="P:positive regulation of catabolic process"/>
    <property type="evidence" value="ECO:0007669"/>
    <property type="project" value="UniProtKB-ARBA"/>
</dbReference>
<evidence type="ECO:0000256" key="11">
    <source>
        <dbReference type="ARBA" id="ARBA00022771"/>
    </source>
</evidence>
<dbReference type="EC" id="2.3.2.31" evidence="5"/>
<dbReference type="GO" id="GO:0016567">
    <property type="term" value="P:protein ubiquitination"/>
    <property type="evidence" value="ECO:0007669"/>
    <property type="project" value="InterPro"/>
</dbReference>
<dbReference type="InterPro" id="IPR044066">
    <property type="entry name" value="TRIAD_supradom"/>
</dbReference>
<dbReference type="GO" id="GO:0008270">
    <property type="term" value="F:zinc ion binding"/>
    <property type="evidence" value="ECO:0007669"/>
    <property type="project" value="UniProtKB-KW"/>
</dbReference>
<dbReference type="CDD" id="cd20340">
    <property type="entry name" value="BRcat_RBR_parkin"/>
    <property type="match status" value="1"/>
</dbReference>
<dbReference type="PRINTS" id="PR01475">
    <property type="entry name" value="PARKIN"/>
</dbReference>
<keyword evidence="6" id="KW-0963">Cytoplasm</keyword>
<evidence type="ECO:0000256" key="16">
    <source>
        <dbReference type="ARBA" id="ARBA00023128"/>
    </source>
</evidence>
<evidence type="ECO:0000256" key="4">
    <source>
        <dbReference type="ARBA" id="ARBA00004906"/>
    </source>
</evidence>
<keyword evidence="8" id="KW-0808">Transferase</keyword>
<comment type="catalytic activity">
    <reaction evidence="1">
        <text>[E2 ubiquitin-conjugating enzyme]-S-ubiquitinyl-L-cysteine + [acceptor protein]-L-lysine = [E2 ubiquitin-conjugating enzyme]-L-cysteine + [acceptor protein]-N(6)-ubiquitinyl-L-lysine.</text>
        <dbReference type="EC" id="2.3.2.31"/>
    </reaction>
</comment>
<keyword evidence="16" id="KW-0496">Mitochondrion</keyword>
<evidence type="ECO:0000256" key="7">
    <source>
        <dbReference type="ARBA" id="ARBA00022553"/>
    </source>
</evidence>
<evidence type="ECO:0000256" key="18">
    <source>
        <dbReference type="ARBA" id="ARBA00029536"/>
    </source>
</evidence>
<keyword evidence="9" id="KW-0479">Metal-binding</keyword>
<dbReference type="GO" id="GO:0022603">
    <property type="term" value="P:regulation of anatomical structure morphogenesis"/>
    <property type="evidence" value="ECO:0007669"/>
    <property type="project" value="UniProtKB-ARBA"/>
</dbReference>
<evidence type="ECO:0000256" key="9">
    <source>
        <dbReference type="ARBA" id="ARBA00022723"/>
    </source>
</evidence>
<keyword evidence="21" id="KW-1185">Reference proteome</keyword>
<dbReference type="Proteomes" id="UP000694620">
    <property type="component" value="Chromosome 15"/>
</dbReference>
<dbReference type="InterPro" id="IPR031127">
    <property type="entry name" value="E3_UB_ligase_RBR"/>
</dbReference>
<dbReference type="GO" id="GO:0000423">
    <property type="term" value="P:mitophagy"/>
    <property type="evidence" value="ECO:0007669"/>
    <property type="project" value="UniProtKB-ARBA"/>
</dbReference>
<evidence type="ECO:0000256" key="1">
    <source>
        <dbReference type="ARBA" id="ARBA00001798"/>
    </source>
</evidence>
<name>A0A8C4TFV9_ERPCA</name>
<dbReference type="PROSITE" id="PS51873">
    <property type="entry name" value="TRIAD"/>
    <property type="match status" value="1"/>
</dbReference>
<dbReference type="InterPro" id="IPR047536">
    <property type="entry name" value="Rcat_RBR_parkin"/>
</dbReference>
<sequence length="172" mass="19393">AANCPNSLIKELHHFRSLGEEQYARYQQYGAEEYVLQMGGVLCPKPGCGAGLLPDAGERRIECEKGNGIGCGLVFCRECKEEFHEGDCTAVSGIEMGTYTINEEAARRARWEHASSETIKNTTKPCPKCQVPVEKNGGCMHMTCPRPNCKFEWCWHCSIEWNQNCRGIHWFD</sequence>
<comment type="subcellular location">
    <subcellularLocation>
        <location evidence="3">Cytoplasm</location>
        <location evidence="3">Cytosol</location>
    </subcellularLocation>
    <subcellularLocation>
        <location evidence="2">Mitochondrion</location>
    </subcellularLocation>
</comment>
<evidence type="ECO:0000313" key="20">
    <source>
        <dbReference type="Ensembl" id="ENSECRP00000030662.1"/>
    </source>
</evidence>
<comment type="pathway">
    <text evidence="4">Protein modification; protein ubiquitination.</text>
</comment>
<dbReference type="GO" id="GO:1902532">
    <property type="term" value="P:negative regulation of intracellular signal transduction"/>
    <property type="evidence" value="ECO:0007669"/>
    <property type="project" value="UniProtKB-ARBA"/>
</dbReference>
<evidence type="ECO:0000256" key="2">
    <source>
        <dbReference type="ARBA" id="ARBA00004173"/>
    </source>
</evidence>
<dbReference type="CDD" id="cd20357">
    <property type="entry name" value="Rcat_RBR_parkin"/>
    <property type="match status" value="1"/>
</dbReference>
<accession>A0A8C4TFV9</accession>
<organism evidence="20 21">
    <name type="scientific">Erpetoichthys calabaricus</name>
    <name type="common">Rope fish</name>
    <name type="synonym">Calamoichthys calabaricus</name>
    <dbReference type="NCBI Taxonomy" id="27687"/>
    <lineage>
        <taxon>Eukaryota</taxon>
        <taxon>Metazoa</taxon>
        <taxon>Chordata</taxon>
        <taxon>Craniata</taxon>
        <taxon>Vertebrata</taxon>
        <taxon>Euteleostomi</taxon>
        <taxon>Actinopterygii</taxon>
        <taxon>Polypteriformes</taxon>
        <taxon>Polypteridae</taxon>
        <taxon>Erpetoichthys</taxon>
    </lineage>
</organism>
<comment type="similarity">
    <text evidence="17">Belongs to the RBR family. Parkin subfamily.</text>
</comment>
<evidence type="ECO:0000259" key="19">
    <source>
        <dbReference type="PROSITE" id="PS51873"/>
    </source>
</evidence>
<evidence type="ECO:0000256" key="10">
    <source>
        <dbReference type="ARBA" id="ARBA00022737"/>
    </source>
</evidence>
<reference evidence="20" key="2">
    <citation type="submission" date="2025-08" db="UniProtKB">
        <authorList>
            <consortium name="Ensembl"/>
        </authorList>
    </citation>
    <scope>IDENTIFICATION</scope>
</reference>
<evidence type="ECO:0000256" key="3">
    <source>
        <dbReference type="ARBA" id="ARBA00004514"/>
    </source>
</evidence>
<dbReference type="FunFam" id="2.20.25.20:FF:000008">
    <property type="entry name" value="E3 ubiquitin-protein ligase parkin"/>
    <property type="match status" value="1"/>
</dbReference>
<dbReference type="Gene3D" id="1.20.120.1750">
    <property type="match status" value="1"/>
</dbReference>
<dbReference type="InterPro" id="IPR047534">
    <property type="entry name" value="BRcat_RBR_parkin"/>
</dbReference>
<dbReference type="GO" id="GO:0005829">
    <property type="term" value="C:cytosol"/>
    <property type="evidence" value="ECO:0007669"/>
    <property type="project" value="UniProtKB-SubCell"/>
</dbReference>
<feature type="domain" description="RING-type" evidence="19">
    <location>
        <begin position="1"/>
        <end position="172"/>
    </location>
</feature>
<dbReference type="AlphaFoldDB" id="A0A8C4TFV9"/>
<dbReference type="InterPro" id="IPR002867">
    <property type="entry name" value="IBR_dom"/>
</dbReference>
<dbReference type="Pfam" id="PF01485">
    <property type="entry name" value="IBR"/>
    <property type="match status" value="1"/>
</dbReference>
<evidence type="ECO:0000256" key="12">
    <source>
        <dbReference type="ARBA" id="ARBA00022786"/>
    </source>
</evidence>
<dbReference type="FunFam" id="1.20.120.1750:FF:000009">
    <property type="entry name" value="E3 ubiquitin-protein ligase parkin"/>
    <property type="match status" value="1"/>
</dbReference>
<evidence type="ECO:0000256" key="13">
    <source>
        <dbReference type="ARBA" id="ARBA00022833"/>
    </source>
</evidence>
<gene>
    <name evidence="20" type="primary">PRKN</name>
</gene>
<proteinExistence type="inferred from homology"/>
<keyword evidence="10" id="KW-0677">Repeat</keyword>
<dbReference type="GeneTree" id="ENSGT00390000011034"/>
<evidence type="ECO:0000256" key="6">
    <source>
        <dbReference type="ARBA" id="ARBA00022490"/>
    </source>
</evidence>
<dbReference type="GO" id="GO:0005739">
    <property type="term" value="C:mitochondrion"/>
    <property type="evidence" value="ECO:0007669"/>
    <property type="project" value="UniProtKB-SubCell"/>
</dbReference>
<evidence type="ECO:0000313" key="21">
    <source>
        <dbReference type="Proteomes" id="UP000694620"/>
    </source>
</evidence>
<keyword evidence="11" id="KW-0863">Zinc-finger</keyword>
<dbReference type="SUPFAM" id="SSF57850">
    <property type="entry name" value="RING/U-box"/>
    <property type="match status" value="1"/>
</dbReference>
<dbReference type="GO" id="GO:0006950">
    <property type="term" value="P:response to stress"/>
    <property type="evidence" value="ECO:0007669"/>
    <property type="project" value="UniProtKB-ARBA"/>
</dbReference>
<keyword evidence="13" id="KW-0862">Zinc</keyword>
<dbReference type="PANTHER" id="PTHR11685">
    <property type="entry name" value="RBR FAMILY RING FINGER AND IBR DOMAIN-CONTAINING"/>
    <property type="match status" value="1"/>
</dbReference>
<keyword evidence="15" id="KW-0072">Autophagy</keyword>
<dbReference type="Pfam" id="PF22605">
    <property type="entry name" value="IBR_2"/>
    <property type="match status" value="1"/>
</dbReference>
<dbReference type="Ensembl" id="ENSECRT00000031307.1">
    <property type="protein sequence ID" value="ENSECRP00000030662.1"/>
    <property type="gene ID" value="ENSECRG00000020796.1"/>
</dbReference>
<dbReference type="SMART" id="SM00647">
    <property type="entry name" value="IBR"/>
    <property type="match status" value="2"/>
</dbReference>
<evidence type="ECO:0000256" key="14">
    <source>
        <dbReference type="ARBA" id="ARBA00022843"/>
    </source>
</evidence>
<dbReference type="InterPro" id="IPR054694">
    <property type="entry name" value="Parkin-like_IBR"/>
</dbReference>
<evidence type="ECO:0000256" key="15">
    <source>
        <dbReference type="ARBA" id="ARBA00023006"/>
    </source>
</evidence>
<evidence type="ECO:0000256" key="5">
    <source>
        <dbReference type="ARBA" id="ARBA00012251"/>
    </source>
</evidence>
<reference evidence="20" key="1">
    <citation type="submission" date="2021-06" db="EMBL/GenBank/DDBJ databases">
        <authorList>
            <consortium name="Wellcome Sanger Institute Data Sharing"/>
        </authorList>
    </citation>
    <scope>NUCLEOTIDE SEQUENCE [LARGE SCALE GENOMIC DNA]</scope>
</reference>
<protein>
    <recommendedName>
        <fullName evidence="18">E3 ubiquitin-protein ligase parkin</fullName>
        <ecNumber evidence="5">2.3.2.31</ecNumber>
    </recommendedName>
</protein>
<keyword evidence="7" id="KW-0597">Phosphoprotein</keyword>